<dbReference type="GeneID" id="64589975"/>
<proteinExistence type="predicted"/>
<accession>A0A9P7AG50</accession>
<gene>
    <name evidence="1" type="ORF">HD556DRAFT_1192710</name>
</gene>
<protein>
    <submittedName>
        <fullName evidence="1">Uncharacterized protein</fullName>
    </submittedName>
</protein>
<dbReference type="EMBL" id="JABBWE010000076">
    <property type="protein sequence ID" value="KAG1787642.1"/>
    <property type="molecule type" value="Genomic_DNA"/>
</dbReference>
<dbReference type="AlphaFoldDB" id="A0A9P7AG50"/>
<organism evidence="1 2">
    <name type="scientific">Suillus plorans</name>
    <dbReference type="NCBI Taxonomy" id="116603"/>
    <lineage>
        <taxon>Eukaryota</taxon>
        <taxon>Fungi</taxon>
        <taxon>Dikarya</taxon>
        <taxon>Basidiomycota</taxon>
        <taxon>Agaricomycotina</taxon>
        <taxon>Agaricomycetes</taxon>
        <taxon>Agaricomycetidae</taxon>
        <taxon>Boletales</taxon>
        <taxon>Suillineae</taxon>
        <taxon>Suillaceae</taxon>
        <taxon>Suillus</taxon>
    </lineage>
</organism>
<comment type="caution">
    <text evidence="1">The sequence shown here is derived from an EMBL/GenBank/DDBJ whole genome shotgun (WGS) entry which is preliminary data.</text>
</comment>
<feature type="non-terminal residue" evidence="1">
    <location>
        <position position="1"/>
    </location>
</feature>
<evidence type="ECO:0000313" key="1">
    <source>
        <dbReference type="EMBL" id="KAG1787642.1"/>
    </source>
</evidence>
<dbReference type="Proteomes" id="UP000719766">
    <property type="component" value="Unassembled WGS sequence"/>
</dbReference>
<keyword evidence="2" id="KW-1185">Reference proteome</keyword>
<dbReference type="RefSeq" id="XP_041154965.1">
    <property type="nucleotide sequence ID" value="XM_041296211.1"/>
</dbReference>
<sequence length="139" mass="16352">PADLICQIVYEICKQSFRYELLDLDEHLGRDARKDKEARKERMELLHSIFPSKSLRVWNRDFPQENGGLNAPSFNTALPYFKSFRKVLSMWEHFPKSLDQPLDATGCEHDIWKGMKECCLFYVQSYFDNTGRPPIVPHL</sequence>
<evidence type="ECO:0000313" key="2">
    <source>
        <dbReference type="Proteomes" id="UP000719766"/>
    </source>
</evidence>
<dbReference type="OrthoDB" id="2634326at2759"/>
<feature type="non-terminal residue" evidence="1">
    <location>
        <position position="139"/>
    </location>
</feature>
<reference evidence="1" key="1">
    <citation type="journal article" date="2020" name="New Phytol.">
        <title>Comparative genomics reveals dynamic genome evolution in host specialist ectomycorrhizal fungi.</title>
        <authorList>
            <person name="Lofgren L.A."/>
            <person name="Nguyen N.H."/>
            <person name="Vilgalys R."/>
            <person name="Ruytinx J."/>
            <person name="Liao H.L."/>
            <person name="Branco S."/>
            <person name="Kuo A."/>
            <person name="LaButti K."/>
            <person name="Lipzen A."/>
            <person name="Andreopoulos W."/>
            <person name="Pangilinan J."/>
            <person name="Riley R."/>
            <person name="Hundley H."/>
            <person name="Na H."/>
            <person name="Barry K."/>
            <person name="Grigoriev I.V."/>
            <person name="Stajich J.E."/>
            <person name="Kennedy P.G."/>
        </authorList>
    </citation>
    <scope>NUCLEOTIDE SEQUENCE</scope>
    <source>
        <strain evidence="1">S12</strain>
    </source>
</reference>
<name>A0A9P7AG50_9AGAM</name>